<dbReference type="GO" id="GO:0007095">
    <property type="term" value="P:mitotic G2 DNA damage checkpoint signaling"/>
    <property type="evidence" value="ECO:0007669"/>
    <property type="project" value="TreeGrafter"/>
</dbReference>
<dbReference type="CDD" id="cd00027">
    <property type="entry name" value="BRCT"/>
    <property type="match status" value="1"/>
</dbReference>
<dbReference type="GO" id="GO:0006270">
    <property type="term" value="P:DNA replication initiation"/>
    <property type="evidence" value="ECO:0007669"/>
    <property type="project" value="TreeGrafter"/>
</dbReference>
<feature type="domain" description="BRCT" evidence="3">
    <location>
        <begin position="254"/>
        <end position="363"/>
    </location>
</feature>
<dbReference type="InterPro" id="IPR036420">
    <property type="entry name" value="BRCT_dom_sf"/>
</dbReference>
<dbReference type="PANTHER" id="PTHR13561">
    <property type="entry name" value="DNA REPLICATION REGULATOR DPB11-RELATED"/>
    <property type="match status" value="1"/>
</dbReference>
<dbReference type="PROSITE" id="PS50172">
    <property type="entry name" value="BRCT"/>
    <property type="match status" value="3"/>
</dbReference>
<organism evidence="4 5">
    <name type="scientific">Gonium pectorale</name>
    <name type="common">Green alga</name>
    <dbReference type="NCBI Taxonomy" id="33097"/>
    <lineage>
        <taxon>Eukaryota</taxon>
        <taxon>Viridiplantae</taxon>
        <taxon>Chlorophyta</taxon>
        <taxon>core chlorophytes</taxon>
        <taxon>Chlorophyceae</taxon>
        <taxon>CS clade</taxon>
        <taxon>Chlamydomonadales</taxon>
        <taxon>Volvocaceae</taxon>
        <taxon>Gonium</taxon>
    </lineage>
</organism>
<dbReference type="AlphaFoldDB" id="A0A150GC92"/>
<dbReference type="Gene3D" id="3.40.50.10190">
    <property type="entry name" value="BRCT domain"/>
    <property type="match status" value="3"/>
</dbReference>
<feature type="domain" description="BRCT" evidence="3">
    <location>
        <begin position="378"/>
        <end position="461"/>
    </location>
</feature>
<protein>
    <recommendedName>
        <fullName evidence="3">BRCT domain-containing protein</fullName>
    </recommendedName>
</protein>
<dbReference type="EMBL" id="LSYV01000036">
    <property type="protein sequence ID" value="KXZ47467.1"/>
    <property type="molecule type" value="Genomic_DNA"/>
</dbReference>
<feature type="compositionally biased region" description="Low complexity" evidence="2">
    <location>
        <begin position="499"/>
        <end position="518"/>
    </location>
</feature>
<proteinExistence type="predicted"/>
<comment type="caution">
    <text evidence="4">The sequence shown here is derived from an EMBL/GenBank/DDBJ whole genome shotgun (WGS) entry which is preliminary data.</text>
</comment>
<feature type="domain" description="BRCT" evidence="3">
    <location>
        <begin position="1"/>
        <end position="47"/>
    </location>
</feature>
<feature type="region of interest" description="Disordered" evidence="2">
    <location>
        <begin position="478"/>
        <end position="518"/>
    </location>
</feature>
<gene>
    <name evidence="4" type="ORF">GPECTOR_35g905</name>
</gene>
<name>A0A150GC92_GONPE</name>
<dbReference type="STRING" id="33097.A0A150GC92"/>
<dbReference type="OrthoDB" id="251770at2759"/>
<evidence type="ECO:0000256" key="1">
    <source>
        <dbReference type="ARBA" id="ARBA00022737"/>
    </source>
</evidence>
<keyword evidence="5" id="KW-1185">Reference proteome</keyword>
<evidence type="ECO:0000259" key="3">
    <source>
        <dbReference type="PROSITE" id="PS50172"/>
    </source>
</evidence>
<keyword evidence="1" id="KW-0677">Repeat</keyword>
<evidence type="ECO:0000256" key="2">
    <source>
        <dbReference type="SAM" id="MobiDB-lite"/>
    </source>
</evidence>
<dbReference type="InterPro" id="IPR001357">
    <property type="entry name" value="BRCT_dom"/>
</dbReference>
<evidence type="ECO:0000313" key="4">
    <source>
        <dbReference type="EMBL" id="KXZ47467.1"/>
    </source>
</evidence>
<dbReference type="SMART" id="SM00292">
    <property type="entry name" value="BRCT"/>
    <property type="match status" value="2"/>
</dbReference>
<sequence length="627" mass="65947">MTHLVGKHPGGNKHKHAKEWGLFVVHYDWVVDSLKAGRRLDERLYNLDTYVPKAGPAAPPGAPGANPAAPNGAGAPGPAGAIAVPCGAVDLKRGGSGALQADVKGLTGNGTALYYAIPPVPPDDCFFLHWVRLWLVGCTQSEMTMVLAAVRESGATREPALSSRVTHIVFGSVPSKSDLAMAYKHMGEHHAGRGAGFRSREPSPVPLAGPLPGAPAAAMGGPTASRGAVAVDEFVKLEPDANTRSTLDGAQTRPSPGVFSGLWFTLVAIAGTPDEAAATKLIRQGGGMVMSACTDKDVRDLQRRYAVCPFGLPQSTVDRLSMRGRDRMPTEFERVPPEQRVTIAWLRACVEGGELLEAKLRALPLHRPLQHALPLPSVAGLTMAISGYEVDLREPLQQLITLMGADCTDSFNKRCHYLVLPEASGRKFDCAVKWGIPCVNGNWVVESAHSGRLLDPQQPCFLPSGTSLKDIQQKRMNLGRPAGTRSDGTQAGPTQVPGPSQADAAEQAPAPDPPSVAMAENGNAAAASLMQFLDSNKFVPDMAFCSQLEMPPPLPMAPPPPPSGLVDGSLAAGDASRQLGTAKQTVGYEAEAAALPVRTTRSASRGRGGLGADAKQNLIKAVQGNNR</sequence>
<feature type="region of interest" description="Disordered" evidence="2">
    <location>
        <begin position="596"/>
        <end position="627"/>
    </location>
</feature>
<reference evidence="5" key="1">
    <citation type="journal article" date="2016" name="Nat. Commun.">
        <title>The Gonium pectorale genome demonstrates co-option of cell cycle regulation during the evolution of multicellularity.</title>
        <authorList>
            <person name="Hanschen E.R."/>
            <person name="Marriage T.N."/>
            <person name="Ferris P.J."/>
            <person name="Hamaji T."/>
            <person name="Toyoda A."/>
            <person name="Fujiyama A."/>
            <person name="Neme R."/>
            <person name="Noguchi H."/>
            <person name="Minakuchi Y."/>
            <person name="Suzuki M."/>
            <person name="Kawai-Toyooka H."/>
            <person name="Smith D.R."/>
            <person name="Sparks H."/>
            <person name="Anderson J."/>
            <person name="Bakaric R."/>
            <person name="Luria V."/>
            <person name="Karger A."/>
            <person name="Kirschner M.W."/>
            <person name="Durand P.M."/>
            <person name="Michod R.E."/>
            <person name="Nozaki H."/>
            <person name="Olson B.J."/>
        </authorList>
    </citation>
    <scope>NUCLEOTIDE SEQUENCE [LARGE SCALE GENOMIC DNA]</scope>
    <source>
        <strain evidence="5">NIES-2863</strain>
    </source>
</reference>
<dbReference type="GO" id="GO:0033314">
    <property type="term" value="P:mitotic DNA replication checkpoint signaling"/>
    <property type="evidence" value="ECO:0007669"/>
    <property type="project" value="TreeGrafter"/>
</dbReference>
<dbReference type="Pfam" id="PF12738">
    <property type="entry name" value="PTCB-BRCT"/>
    <property type="match status" value="2"/>
</dbReference>
<dbReference type="Proteomes" id="UP000075714">
    <property type="component" value="Unassembled WGS sequence"/>
</dbReference>
<evidence type="ECO:0000313" key="5">
    <source>
        <dbReference type="Proteomes" id="UP000075714"/>
    </source>
</evidence>
<dbReference type="SUPFAM" id="SSF52113">
    <property type="entry name" value="BRCT domain"/>
    <property type="match status" value="2"/>
</dbReference>
<dbReference type="PANTHER" id="PTHR13561:SF20">
    <property type="entry name" value="DNA TOPOISOMERASE 2-BINDING PROTEIN 1"/>
    <property type="match status" value="1"/>
</dbReference>
<accession>A0A150GC92</accession>